<name>A0AAD4FKW2_9PLEO</name>
<dbReference type="Proteomes" id="UP001199106">
    <property type="component" value="Unassembled WGS sequence"/>
</dbReference>
<feature type="domain" description="DUF6604" evidence="2">
    <location>
        <begin position="21"/>
        <end position="185"/>
    </location>
</feature>
<feature type="region of interest" description="Disordered" evidence="1">
    <location>
        <begin position="1"/>
        <end position="39"/>
    </location>
</feature>
<feature type="compositionally biased region" description="Basic and acidic residues" evidence="1">
    <location>
        <begin position="1"/>
        <end position="12"/>
    </location>
</feature>
<accession>A0AAD4FKW2</accession>
<evidence type="ECO:0000256" key="1">
    <source>
        <dbReference type="SAM" id="MobiDB-lite"/>
    </source>
</evidence>
<evidence type="ECO:0000313" key="4">
    <source>
        <dbReference type="Proteomes" id="UP001199106"/>
    </source>
</evidence>
<sequence length="352" mass="39711">MRRDGTRPRTCEADNAPLTGKNKKNNSSNKKVNNGGGGGKQHLIRVSDFVSMAETTANNKESVLVPVALFWFEARAVQNGADSNKRHHHSITVLEDAFRLLQPFISSDPQATKIGGKCVASETLAMGNRVARLSLEEVAKLEDDEALDEMQLLVVTLILLKQDETGIEEELKFAIGLFFDELRNMPFSNQHSGTEEDKYWSGGTFWPTYLGLKYYSDGISKWNPAKNLPAIVPKDSGDRQSDDYTLRAIEFAQITRISMFGERPAVKEMHFQTLEYTFNSEEIAIWAASAVELLYQAQDTLGNTRYHPFVELALHLQKLVVQNNRMLKDWESTFLPSSTYARYKFSGSDRKV</sequence>
<evidence type="ECO:0000259" key="2">
    <source>
        <dbReference type="Pfam" id="PF20253"/>
    </source>
</evidence>
<organism evidence="3 4">
    <name type="scientific">Alternaria panax</name>
    <dbReference type="NCBI Taxonomy" id="48097"/>
    <lineage>
        <taxon>Eukaryota</taxon>
        <taxon>Fungi</taxon>
        <taxon>Dikarya</taxon>
        <taxon>Ascomycota</taxon>
        <taxon>Pezizomycotina</taxon>
        <taxon>Dothideomycetes</taxon>
        <taxon>Pleosporomycetidae</taxon>
        <taxon>Pleosporales</taxon>
        <taxon>Pleosporineae</taxon>
        <taxon>Pleosporaceae</taxon>
        <taxon>Alternaria</taxon>
        <taxon>Alternaria sect. Panax</taxon>
    </lineage>
</organism>
<comment type="caution">
    <text evidence="3">The sequence shown here is derived from an EMBL/GenBank/DDBJ whole genome shotgun (WGS) entry which is preliminary data.</text>
</comment>
<gene>
    <name evidence="3" type="ORF">G6011_06142</name>
</gene>
<evidence type="ECO:0000313" key="3">
    <source>
        <dbReference type="EMBL" id="KAG9189274.1"/>
    </source>
</evidence>
<dbReference type="Pfam" id="PF20253">
    <property type="entry name" value="DUF6604"/>
    <property type="match status" value="1"/>
</dbReference>
<proteinExistence type="predicted"/>
<dbReference type="InterPro" id="IPR046539">
    <property type="entry name" value="DUF6604"/>
</dbReference>
<dbReference type="AlphaFoldDB" id="A0AAD4FKW2"/>
<reference evidence="3" key="1">
    <citation type="submission" date="2021-07" db="EMBL/GenBank/DDBJ databases">
        <title>Genome Resource of American Ginseng Black Spot Pathogen Alternaria panax.</title>
        <authorList>
            <person name="Qiu C."/>
            <person name="Wang W."/>
            <person name="Liu Z."/>
        </authorList>
    </citation>
    <scope>NUCLEOTIDE SEQUENCE</scope>
    <source>
        <strain evidence="3">BNCC115425</strain>
    </source>
</reference>
<protein>
    <recommendedName>
        <fullName evidence="2">DUF6604 domain-containing protein</fullName>
    </recommendedName>
</protein>
<dbReference type="EMBL" id="JAANER010000005">
    <property type="protein sequence ID" value="KAG9189274.1"/>
    <property type="molecule type" value="Genomic_DNA"/>
</dbReference>
<keyword evidence="4" id="KW-1185">Reference proteome</keyword>